<dbReference type="Gene3D" id="3.40.30.10">
    <property type="entry name" value="Glutaredoxin"/>
    <property type="match status" value="1"/>
</dbReference>
<dbReference type="GO" id="GO:0005737">
    <property type="term" value="C:cytoplasm"/>
    <property type="evidence" value="ECO:0007669"/>
    <property type="project" value="TreeGrafter"/>
</dbReference>
<dbReference type="PANTHER" id="PTHR32419">
    <property type="entry name" value="GLUTATHIONYL-HYDROQUINONE REDUCTASE"/>
    <property type="match status" value="1"/>
</dbReference>
<evidence type="ECO:0000259" key="1">
    <source>
        <dbReference type="PROSITE" id="PS50405"/>
    </source>
</evidence>
<name>A0A9W7CJ33_9STRA</name>
<keyword evidence="3" id="KW-1185">Reference proteome</keyword>
<gene>
    <name evidence="2" type="ORF">TrRE_jg13186</name>
</gene>
<dbReference type="PANTHER" id="PTHR32419:SF6">
    <property type="entry name" value="GLUTATHIONE S-TRANSFERASE OMEGA-LIKE 1-RELATED"/>
    <property type="match status" value="1"/>
</dbReference>
<dbReference type="InterPro" id="IPR036282">
    <property type="entry name" value="Glutathione-S-Trfase_C_sf"/>
</dbReference>
<dbReference type="Gene3D" id="1.20.1050.10">
    <property type="match status" value="1"/>
</dbReference>
<organism evidence="2 3">
    <name type="scientific">Triparma retinervis</name>
    <dbReference type="NCBI Taxonomy" id="2557542"/>
    <lineage>
        <taxon>Eukaryota</taxon>
        <taxon>Sar</taxon>
        <taxon>Stramenopiles</taxon>
        <taxon>Ochrophyta</taxon>
        <taxon>Bolidophyceae</taxon>
        <taxon>Parmales</taxon>
        <taxon>Triparmaceae</taxon>
        <taxon>Triparma</taxon>
    </lineage>
</organism>
<comment type="caution">
    <text evidence="2">The sequence shown here is derived from an EMBL/GenBank/DDBJ whole genome shotgun (WGS) entry which is preliminary data.</text>
</comment>
<proteinExistence type="predicted"/>
<accession>A0A9W7CJ33</accession>
<feature type="domain" description="GST C-terminal" evidence="1">
    <location>
        <begin position="108"/>
        <end position="242"/>
    </location>
</feature>
<evidence type="ECO:0000313" key="3">
    <source>
        <dbReference type="Proteomes" id="UP001165082"/>
    </source>
</evidence>
<dbReference type="PROSITE" id="PS50405">
    <property type="entry name" value="GST_CTER"/>
    <property type="match status" value="1"/>
</dbReference>
<dbReference type="EMBL" id="BRXZ01000174">
    <property type="protein sequence ID" value="GMI06748.1"/>
    <property type="molecule type" value="Genomic_DNA"/>
</dbReference>
<dbReference type="GO" id="GO:0004364">
    <property type="term" value="F:glutathione transferase activity"/>
    <property type="evidence" value="ECO:0007669"/>
    <property type="project" value="InterPro"/>
</dbReference>
<protein>
    <recommendedName>
        <fullName evidence="1">GST C-terminal domain-containing protein</fullName>
    </recommendedName>
</protein>
<dbReference type="AlphaFoldDB" id="A0A9W7CJ33"/>
<dbReference type="OrthoDB" id="2309723at2759"/>
<dbReference type="Pfam" id="PF13410">
    <property type="entry name" value="GST_C_2"/>
    <property type="match status" value="1"/>
</dbReference>
<evidence type="ECO:0000313" key="2">
    <source>
        <dbReference type="EMBL" id="GMI06748.1"/>
    </source>
</evidence>
<dbReference type="InterPro" id="IPR010987">
    <property type="entry name" value="Glutathione-S-Trfase_C-like"/>
</dbReference>
<dbReference type="SUPFAM" id="SSF47616">
    <property type="entry name" value="GST C-terminal domain-like"/>
    <property type="match status" value="1"/>
</dbReference>
<dbReference type="Proteomes" id="UP001165082">
    <property type="component" value="Unassembled WGS sequence"/>
</dbReference>
<reference evidence="2" key="1">
    <citation type="submission" date="2022-07" db="EMBL/GenBank/DDBJ databases">
        <title>Genome analysis of Parmales, a sister group of diatoms, reveals the evolutionary specialization of diatoms from phago-mixotrophs to photoautotrophs.</title>
        <authorList>
            <person name="Ban H."/>
            <person name="Sato S."/>
            <person name="Yoshikawa S."/>
            <person name="Kazumasa Y."/>
            <person name="Nakamura Y."/>
            <person name="Ichinomiya M."/>
            <person name="Saitoh K."/>
            <person name="Sato N."/>
            <person name="Blanc-Mathieu R."/>
            <person name="Endo H."/>
            <person name="Kuwata A."/>
            <person name="Ogata H."/>
        </authorList>
    </citation>
    <scope>NUCLEOTIDE SEQUENCE</scope>
</reference>
<sequence length="272" mass="29652">MVLELLALLKPLNVEIVNLVDDAERASKGGWVLPASHAGPGMPRDLYGVYKAASNGEYEGRATAPLMVEGGGGGLVSNESNDILVSNESNDILRLLQTLATTGVDLRPEELSGEIDGVNEWGYRLLQNGVYKCGFATTQLAYDEAAAEVLEGLRRLDDALGASRFCAGDKVTEADVKMYPWACRFDGAYSVAFKAPGGKIGRWENIRRWKDEMGRIEGVRGTVDVRDAVGSYYRQLFMNNPSGIVFYDDGWGEEEEGGEMLGDEVLHFVEGN</sequence>
<dbReference type="InterPro" id="IPR016639">
    <property type="entry name" value="GST_Omega/GSH"/>
</dbReference>